<gene>
    <name evidence="1" type="ORF">YC6258_00651</name>
</gene>
<accession>A0A0C5VET6</accession>
<sequence length="175" mass="19671">MAVLIEALSIVIRCEAIVKKFSGGVEAFMAALPNKTLCSDGELACVNFMVPKDVQAYVEYLKANGLTFKQSDKSIDIVVVDQQRGMTTLCDWADFGETDWNNNPDQPISVCCARPTKLNNVVVPEGWNYEKSLSANYKYFDGKQIPEDLKLVRSENEIDVLLDEKTGQEFYVRRS</sequence>
<protein>
    <submittedName>
        <fullName evidence="1">Uncharacterized protein</fullName>
    </submittedName>
</protein>
<dbReference type="KEGG" id="gsn:YC6258_00651"/>
<proteinExistence type="predicted"/>
<dbReference type="HOGENOM" id="CLU_1530448_0_0_6"/>
<evidence type="ECO:0000313" key="2">
    <source>
        <dbReference type="Proteomes" id="UP000032266"/>
    </source>
</evidence>
<dbReference type="AlphaFoldDB" id="A0A0C5VET6"/>
<organism evidence="1 2">
    <name type="scientific">Gynuella sunshinyii YC6258</name>
    <dbReference type="NCBI Taxonomy" id="1445510"/>
    <lineage>
        <taxon>Bacteria</taxon>
        <taxon>Pseudomonadati</taxon>
        <taxon>Pseudomonadota</taxon>
        <taxon>Gammaproteobacteria</taxon>
        <taxon>Oceanospirillales</taxon>
        <taxon>Saccharospirillaceae</taxon>
        <taxon>Gynuella</taxon>
    </lineage>
</organism>
<reference evidence="1 2" key="1">
    <citation type="submission" date="2014-01" db="EMBL/GenBank/DDBJ databases">
        <title>Full genme sequencing of cellulolytic bacterium Gynuella sunshinyii YC6258T gen. nov., sp. nov.</title>
        <authorList>
            <person name="Khan H."/>
            <person name="Chung E.J."/>
            <person name="Chung Y.R."/>
        </authorList>
    </citation>
    <scope>NUCLEOTIDE SEQUENCE [LARGE SCALE GENOMIC DNA]</scope>
    <source>
        <strain evidence="1 2">YC6258</strain>
    </source>
</reference>
<dbReference type="RefSeq" id="WP_044615698.1">
    <property type="nucleotide sequence ID" value="NZ_CP007142.1"/>
</dbReference>
<dbReference type="OrthoDB" id="5615103at2"/>
<evidence type="ECO:0000313" key="1">
    <source>
        <dbReference type="EMBL" id="AJQ92701.1"/>
    </source>
</evidence>
<keyword evidence="2" id="KW-1185">Reference proteome</keyword>
<dbReference type="Proteomes" id="UP000032266">
    <property type="component" value="Chromosome"/>
</dbReference>
<dbReference type="EMBL" id="CP007142">
    <property type="protein sequence ID" value="AJQ92701.1"/>
    <property type="molecule type" value="Genomic_DNA"/>
</dbReference>
<name>A0A0C5VET6_9GAMM</name>